<dbReference type="InterPro" id="IPR000477">
    <property type="entry name" value="RT_dom"/>
</dbReference>
<protein>
    <submittedName>
        <fullName evidence="4">Craniofacial development protein 2</fullName>
    </submittedName>
</protein>
<accession>A0A8D8XES9</accession>
<dbReference type="Pfam" id="PF00078">
    <property type="entry name" value="RVT_1"/>
    <property type="match status" value="1"/>
</dbReference>
<dbReference type="CDD" id="cd01650">
    <property type="entry name" value="RT_nLTR_like"/>
    <property type="match status" value="1"/>
</dbReference>
<dbReference type="SUPFAM" id="SSF56672">
    <property type="entry name" value="DNA/RNA polymerases"/>
    <property type="match status" value="1"/>
</dbReference>
<evidence type="ECO:0000259" key="3">
    <source>
        <dbReference type="PROSITE" id="PS50878"/>
    </source>
</evidence>
<evidence type="ECO:0000256" key="1">
    <source>
        <dbReference type="SAM" id="Coils"/>
    </source>
</evidence>
<evidence type="ECO:0000313" key="4">
    <source>
        <dbReference type="EMBL" id="CAG6694367.1"/>
    </source>
</evidence>
<evidence type="ECO:0000256" key="2">
    <source>
        <dbReference type="SAM" id="MobiDB-lite"/>
    </source>
</evidence>
<dbReference type="InterPro" id="IPR043502">
    <property type="entry name" value="DNA/RNA_pol_sf"/>
</dbReference>
<dbReference type="GO" id="GO:0003824">
    <property type="term" value="F:catalytic activity"/>
    <property type="evidence" value="ECO:0007669"/>
    <property type="project" value="InterPro"/>
</dbReference>
<dbReference type="PANTHER" id="PTHR47027">
    <property type="entry name" value="REVERSE TRANSCRIPTASE DOMAIN-CONTAINING PROTEIN"/>
    <property type="match status" value="1"/>
</dbReference>
<dbReference type="PANTHER" id="PTHR47027:SF8">
    <property type="entry name" value="RIBONUCLEASE H"/>
    <property type="match status" value="1"/>
</dbReference>
<sequence length="983" mass="113921">MAMLAAKSSSGVSPSIGSPGGTVTSTKIKRLHENIRVGTWNVTTLSQAGKLHNAILEMTRMKIDVLGICEMRWPGSGSMNTHDHQVYFSGTDNNKHEKGVGIILTKKMAACVTNFIPISDRVMLLQLKGRPVDINIVQVYAPTADKKDEEIYELYHSIDEVLKKLKKEDVTLVMGDFNAKLGAGKTSDHVGPFGLGERNPRGDELEIFAETHQLVVLNTWFRQPPRKLYTWKSPKDKPGEIVRNQIDYIMINKRYRNSCTAIKTYPGADIQSNHVPLVGSFKIKMKRMSPKVQQTYDLRKLKDEIVRQSVKSAFIEKIKNKLSTSNNIDVTLSHFEKAVQDIKNEFLKPDKRKRKSWMTNEILELMEERRQVKDIPAVYKNVQNEIRRKIREAKEKEKQEQCLEVEYHQSRFDEFNVHRKVKEITGKFRKKNWGKLIDEDGNLIVTKDEQKEVWKNYLETLFYDTRITQEPVTANKEGPGILKEEIELAIKQTKEGKAAGPDKIPSEFFKLLDEEQLKWLTLIFNSIYESGRIPTTWLRSEFITLPKKPGAKSCGDYRTISLMSHLLKLFLKIIHRRIYRLCEEEIAPNQFGFRNAVGTREALFSVQVLFQKCRDVSCDVYACLIDYQKAFDRVKHEKMIEILKQTGIDNRDLKIISNLYWNQTAVLRLENEHTEEVAILRGVRQGCNLSPILFNLYSEHIFREALQDIDEGISVNGLKLNNLRYADDTIVFADTIEGLQTLMNRIHDTSQMYGLDINTLKTKFMIVSKKPISGVNLYINQNRIERVSKYTYLGTIVNESWDNSQEIKCRIGRARNVFNSMHAAFKSHDLTLETKMRLLRCYVFSVLLYGVESWTLTNETTSRLDAFELWLYRRILRIPWTQKVTNIEVLQRMKKSRELVNIVKCRKLQYLGHIMRNPVRYELLQLILQGKIDSKRQPGRRRISWLANLRAWFGKTSTQLFRIATNKIIIARMIANVRSGQAP</sequence>
<dbReference type="InterPro" id="IPR005135">
    <property type="entry name" value="Endo/exonuclease/phosphatase"/>
</dbReference>
<dbReference type="PROSITE" id="PS50878">
    <property type="entry name" value="RT_POL"/>
    <property type="match status" value="1"/>
</dbReference>
<dbReference type="EMBL" id="HBUF01317840">
    <property type="protein sequence ID" value="CAG6694367.1"/>
    <property type="molecule type" value="Transcribed_RNA"/>
</dbReference>
<reference evidence="4" key="1">
    <citation type="submission" date="2021-05" db="EMBL/GenBank/DDBJ databases">
        <authorList>
            <person name="Alioto T."/>
            <person name="Alioto T."/>
            <person name="Gomez Garrido J."/>
        </authorList>
    </citation>
    <scope>NUCLEOTIDE SEQUENCE</scope>
</reference>
<feature type="domain" description="Reverse transcriptase" evidence="3">
    <location>
        <begin position="526"/>
        <end position="797"/>
    </location>
</feature>
<dbReference type="SUPFAM" id="SSF56219">
    <property type="entry name" value="DNase I-like"/>
    <property type="match status" value="1"/>
</dbReference>
<dbReference type="Gene3D" id="3.60.10.10">
    <property type="entry name" value="Endonuclease/exonuclease/phosphatase"/>
    <property type="match status" value="1"/>
</dbReference>
<dbReference type="Pfam" id="PF14529">
    <property type="entry name" value="Exo_endo_phos_2"/>
    <property type="match status" value="1"/>
</dbReference>
<feature type="coiled-coil region" evidence="1">
    <location>
        <begin position="379"/>
        <end position="406"/>
    </location>
</feature>
<proteinExistence type="predicted"/>
<name>A0A8D8XES9_9HEMI</name>
<dbReference type="InterPro" id="IPR036691">
    <property type="entry name" value="Endo/exonu/phosph_ase_sf"/>
</dbReference>
<dbReference type="GO" id="GO:0071897">
    <property type="term" value="P:DNA biosynthetic process"/>
    <property type="evidence" value="ECO:0007669"/>
    <property type="project" value="UniProtKB-ARBA"/>
</dbReference>
<keyword evidence="1" id="KW-0175">Coiled coil</keyword>
<feature type="region of interest" description="Disordered" evidence="2">
    <location>
        <begin position="1"/>
        <end position="24"/>
    </location>
</feature>
<dbReference type="AlphaFoldDB" id="A0A8D8XES9"/>
<organism evidence="4">
    <name type="scientific">Cacopsylla melanoneura</name>
    <dbReference type="NCBI Taxonomy" id="428564"/>
    <lineage>
        <taxon>Eukaryota</taxon>
        <taxon>Metazoa</taxon>
        <taxon>Ecdysozoa</taxon>
        <taxon>Arthropoda</taxon>
        <taxon>Hexapoda</taxon>
        <taxon>Insecta</taxon>
        <taxon>Pterygota</taxon>
        <taxon>Neoptera</taxon>
        <taxon>Paraneoptera</taxon>
        <taxon>Hemiptera</taxon>
        <taxon>Sternorrhyncha</taxon>
        <taxon>Psylloidea</taxon>
        <taxon>Psyllidae</taxon>
        <taxon>Psyllinae</taxon>
        <taxon>Cacopsylla</taxon>
    </lineage>
</organism>
<dbReference type="CDD" id="cd09076">
    <property type="entry name" value="L1-EN"/>
    <property type="match status" value="1"/>
</dbReference>
<feature type="compositionally biased region" description="Low complexity" evidence="2">
    <location>
        <begin position="8"/>
        <end position="24"/>
    </location>
</feature>